<reference evidence="2" key="1">
    <citation type="journal article" date="2021" name="Nat. Commun.">
        <title>Genetic determinants of endophytism in the Arabidopsis root mycobiome.</title>
        <authorList>
            <person name="Mesny F."/>
            <person name="Miyauchi S."/>
            <person name="Thiergart T."/>
            <person name="Pickel B."/>
            <person name="Atanasova L."/>
            <person name="Karlsson M."/>
            <person name="Huettel B."/>
            <person name="Barry K.W."/>
            <person name="Haridas S."/>
            <person name="Chen C."/>
            <person name="Bauer D."/>
            <person name="Andreopoulos W."/>
            <person name="Pangilinan J."/>
            <person name="LaButti K."/>
            <person name="Riley R."/>
            <person name="Lipzen A."/>
            <person name="Clum A."/>
            <person name="Drula E."/>
            <person name="Henrissat B."/>
            <person name="Kohler A."/>
            <person name="Grigoriev I.V."/>
            <person name="Martin F.M."/>
            <person name="Hacquard S."/>
        </authorList>
    </citation>
    <scope>NUCLEOTIDE SEQUENCE</scope>
    <source>
        <strain evidence="2">MPI-SDFR-AT-0073</strain>
    </source>
</reference>
<dbReference type="InterPro" id="IPR021109">
    <property type="entry name" value="Peptidase_aspartic_dom_sf"/>
</dbReference>
<proteinExistence type="predicted"/>
<comment type="caution">
    <text evidence="2">The sequence shown here is derived from an EMBL/GenBank/DDBJ whole genome shotgun (WGS) entry which is preliminary data.</text>
</comment>
<gene>
    <name evidence="2" type="ORF">BKA67DRAFT_692819</name>
</gene>
<evidence type="ECO:0000313" key="3">
    <source>
        <dbReference type="Proteomes" id="UP000758603"/>
    </source>
</evidence>
<evidence type="ECO:0000259" key="1">
    <source>
        <dbReference type="PROSITE" id="PS51767"/>
    </source>
</evidence>
<dbReference type="InterPro" id="IPR033121">
    <property type="entry name" value="PEPTIDASE_A1"/>
</dbReference>
<dbReference type="EMBL" id="JAGPXC010000006">
    <property type="protein sequence ID" value="KAH6651520.1"/>
    <property type="molecule type" value="Genomic_DNA"/>
</dbReference>
<dbReference type="PROSITE" id="PS51767">
    <property type="entry name" value="PEPTIDASE_A1"/>
    <property type="match status" value="1"/>
</dbReference>
<keyword evidence="3" id="KW-1185">Reference proteome</keyword>
<feature type="domain" description="Peptidase A1" evidence="1">
    <location>
        <begin position="58"/>
        <end position="389"/>
    </location>
</feature>
<dbReference type="Gene3D" id="2.40.70.10">
    <property type="entry name" value="Acid Proteases"/>
    <property type="match status" value="2"/>
</dbReference>
<dbReference type="RefSeq" id="XP_045955798.1">
    <property type="nucleotide sequence ID" value="XM_046109227.1"/>
</dbReference>
<accession>A0A9P8UG15</accession>
<organism evidence="2 3">
    <name type="scientific">Truncatella angustata</name>
    <dbReference type="NCBI Taxonomy" id="152316"/>
    <lineage>
        <taxon>Eukaryota</taxon>
        <taxon>Fungi</taxon>
        <taxon>Dikarya</taxon>
        <taxon>Ascomycota</taxon>
        <taxon>Pezizomycotina</taxon>
        <taxon>Sordariomycetes</taxon>
        <taxon>Xylariomycetidae</taxon>
        <taxon>Amphisphaeriales</taxon>
        <taxon>Sporocadaceae</taxon>
        <taxon>Truncatella</taxon>
    </lineage>
</organism>
<dbReference type="Pfam" id="PF00026">
    <property type="entry name" value="Asp"/>
    <property type="match status" value="1"/>
</dbReference>
<name>A0A9P8UG15_9PEZI</name>
<dbReference type="AlphaFoldDB" id="A0A9P8UG15"/>
<dbReference type="Proteomes" id="UP000758603">
    <property type="component" value="Unassembled WGS sequence"/>
</dbReference>
<dbReference type="GeneID" id="70138118"/>
<dbReference type="SUPFAM" id="SSF50630">
    <property type="entry name" value="Acid proteases"/>
    <property type="match status" value="1"/>
</dbReference>
<protein>
    <submittedName>
        <fullName evidence="2">Aspartic peptidase domain-containing protein</fullName>
    </submittedName>
</protein>
<evidence type="ECO:0000313" key="2">
    <source>
        <dbReference type="EMBL" id="KAH6651520.1"/>
    </source>
</evidence>
<sequence length="389" mass="41993">MKKRVQKFNQEYISFDAKDEADYQAQNKAHVEDTIAHARANDGLDRIDEVFIPTLAPEKSRFQVGTPAQDLELKVSTAPWTWIPSSGSGFCSLSCTHGTYFLANSTSSVDPFPSDTGPEVTDENGFRLSGLYYNDIWRVGDDNQFYIFISGWSSHRTYGVLGLGSATNTTTASGNFTLAAALSENGHINTSAYSIWLSNLVDKACSILLGGVDRQKFQNTQTRVKCHPLKSSDTSVESLGIELATVTAVSASGVDVLPCGISPLVVEIVMGSSAITLPGDLVDAIYEEVRATRRKGPNNTYGDVAIVPCSMGNSPAYFSFRFAGPAGPMINVSMSSIVVPYDLEPSSISNTMFDDEANGSCQLAVARGSTTFTLREAFFRSAFKKSFAS</sequence>